<keyword evidence="11 62" id="KW-0696">RNA-directed RNA polymerase</keyword>
<keyword evidence="19 62" id="KW-1162">Viral penetration into host cytoplasm</keyword>
<dbReference type="PROSITE" id="PS50507">
    <property type="entry name" value="RDRP_SSRNA_POS"/>
    <property type="match status" value="1"/>
</dbReference>
<comment type="subunit">
    <text evidence="59">Homohexamer; forms a hexameric ring structure with 6-fold symmetry characteristic of AAA+ ATPases. Interacts (via N-terminus) with host RTN3 (via reticulon domain); this interaction is important for viral replication. Interacts with capsid protein VP3; this interaction may be important for virion morphogenesis.</text>
</comment>
<comment type="subunit">
    <text evidence="62">Capsid protein VP1: Interacts with capsid protein VP0, and capsid protein VP3 to form heterotrimeric protomers. Five protomers subsequently associate to form pentamers which serve as building blocks for the capsid. Interacts with capsid protein VP2, capsid protein VP3 and capsid protein VP4 following cleavage of capsid protein VP0.</text>
</comment>
<comment type="catalytic activity">
    <reaction evidence="56 62">
        <text>Selective cleavage of Tyr-|-Gly bond in the picornavirus polyprotein.</text>
        <dbReference type="EC" id="3.4.22.29"/>
    </reaction>
</comment>
<dbReference type="InterPro" id="IPR007094">
    <property type="entry name" value="RNA-dir_pol_PSvirus"/>
</dbReference>
<keyword evidence="28 62" id="KW-0547">Nucleotide-binding</keyword>
<dbReference type="Pfam" id="PF00680">
    <property type="entry name" value="RdRP_1"/>
    <property type="match status" value="1"/>
</dbReference>
<dbReference type="KEGG" id="vg:27246432"/>
<evidence type="ECO:0000256" key="51">
    <source>
        <dbReference type="ARBA" id="ARBA00023255"/>
    </source>
</evidence>
<comment type="catalytic activity">
    <reaction evidence="60 62">
        <text>a ribonucleoside 5'-triphosphate + H2O = a ribonucleoside 5'-diphosphate + phosphate + H(+)</text>
        <dbReference type="Rhea" id="RHEA:23680"/>
        <dbReference type="ChEBI" id="CHEBI:15377"/>
        <dbReference type="ChEBI" id="CHEBI:15378"/>
        <dbReference type="ChEBI" id="CHEBI:43474"/>
        <dbReference type="ChEBI" id="CHEBI:57930"/>
        <dbReference type="ChEBI" id="CHEBI:61557"/>
        <dbReference type="EC" id="3.6.1.15"/>
    </reaction>
</comment>
<dbReference type="InterPro" id="IPR043504">
    <property type="entry name" value="Peptidase_S1_PA_chymotrypsin"/>
</dbReference>
<keyword evidence="44 62" id="KW-1182">Viral ion channel</keyword>
<dbReference type="InterPro" id="IPR014838">
    <property type="entry name" value="P3A"/>
</dbReference>
<comment type="function">
    <text evidence="62">Capsid protein VP2: Forms an icosahedral capsid of pseudo T=3 symmetry with capsid proteins VP2 and VP3. The capsid is 300 Angstroms in diameter, composed of 60 copies of each capsid protein and enclosing the viral positive strand RNA genome.</text>
</comment>
<dbReference type="GO" id="GO:0003968">
    <property type="term" value="F:RNA-directed RNA polymerase activity"/>
    <property type="evidence" value="ECO:0007669"/>
    <property type="project" value="UniProtKB-KW"/>
</dbReference>
<comment type="catalytic activity">
    <reaction evidence="62">
        <text>Selective cleavage of Gln-|-Gly bond in the poliovirus polyprotein. In other picornavirus reactions Glu may be substituted for Gln, and Ser or Thr for Gly.</text>
        <dbReference type="EC" id="3.4.22.28"/>
    </reaction>
</comment>
<dbReference type="InterPro" id="IPR000081">
    <property type="entry name" value="Peptidase_C3"/>
</dbReference>
<evidence type="ECO:0000256" key="46">
    <source>
        <dbReference type="ARBA" id="ARBA00023065"/>
    </source>
</evidence>
<evidence type="ECO:0000256" key="38">
    <source>
        <dbReference type="ARBA" id="ARBA00022844"/>
    </source>
</evidence>
<dbReference type="GO" id="GO:0039618">
    <property type="term" value="C:T=pseudo3 icosahedral viral capsid"/>
    <property type="evidence" value="ECO:0007669"/>
    <property type="project" value="UniProtKB-KW"/>
</dbReference>
<dbReference type="GeneID" id="27246432"/>
<evidence type="ECO:0000256" key="40">
    <source>
        <dbReference type="ARBA" id="ARBA00022884"/>
    </source>
</evidence>
<comment type="catalytic activity">
    <reaction evidence="62">
        <text>RNA(n) + a ribonucleoside 5'-triphosphate = RNA(n+1) + diphosphate</text>
        <dbReference type="Rhea" id="RHEA:21248"/>
        <dbReference type="Rhea" id="RHEA-COMP:14527"/>
        <dbReference type="Rhea" id="RHEA-COMP:17342"/>
        <dbReference type="ChEBI" id="CHEBI:33019"/>
        <dbReference type="ChEBI" id="CHEBI:61557"/>
        <dbReference type="ChEBI" id="CHEBI:140395"/>
        <dbReference type="EC" id="2.7.7.48"/>
    </reaction>
</comment>
<comment type="function">
    <text evidence="62">Protease 2A: Cysteine protease that cleaves viral polyprotein and specific host proteins.</text>
</comment>
<evidence type="ECO:0000256" key="13">
    <source>
        <dbReference type="ARBA" id="ARBA00022520"/>
    </source>
</evidence>
<evidence type="ECO:0000256" key="48">
    <source>
        <dbReference type="ARBA" id="ARBA00023197"/>
    </source>
</evidence>
<evidence type="ECO:0000256" key="49">
    <source>
        <dbReference type="ARBA" id="ARBA00023200"/>
    </source>
</evidence>
<keyword evidence="55 62" id="KW-0407">Ion channel</keyword>
<dbReference type="InterPro" id="IPR044067">
    <property type="entry name" value="PCV_3C_PRO"/>
</dbReference>
<dbReference type="InterPro" id="IPR001205">
    <property type="entry name" value="RNA-dir_pol_C"/>
</dbReference>
<evidence type="ECO:0000256" key="28">
    <source>
        <dbReference type="ARBA" id="ARBA00022741"/>
    </source>
</evidence>
<dbReference type="GO" id="GO:0042025">
    <property type="term" value="C:host cell nucleus"/>
    <property type="evidence" value="ECO:0007669"/>
    <property type="project" value="UniProtKB-SubCell"/>
</dbReference>
<keyword evidence="25 62" id="KW-0519">Myristate</keyword>
<keyword evidence="27 62" id="KW-0677">Repeat</keyword>
<evidence type="ECO:0000256" key="23">
    <source>
        <dbReference type="ARBA" id="ARBA00022695"/>
    </source>
</evidence>
<evidence type="ECO:0000256" key="54">
    <source>
        <dbReference type="ARBA" id="ARBA00023296"/>
    </source>
</evidence>
<protein>
    <recommendedName>
        <fullName evidence="62">Genome polyprotein</fullName>
    </recommendedName>
    <component>
        <recommendedName>
            <fullName evidence="62">P3</fullName>
        </recommendedName>
    </component>
    <component>
        <recommendedName>
            <fullName evidence="62">Protein 3AB</fullName>
        </recommendedName>
    </component>
    <component>
        <recommendedName>
            <fullName evidence="62">P2</fullName>
        </recommendedName>
    </component>
    <component>
        <recommendedName>
            <fullName evidence="62">P1</fullName>
        </recommendedName>
    </component>
    <component>
        <recommendedName>
            <fullName evidence="62">Capsid protein VP0</fullName>
        </recommendedName>
        <alternativeName>
            <fullName evidence="62">VP4-VP2</fullName>
        </alternativeName>
    </component>
    <component>
        <recommendedName>
            <fullName evidence="62">Capsid protein VP4</fullName>
        </recommendedName>
        <alternativeName>
            <fullName evidence="62">P1A</fullName>
        </alternativeName>
        <alternativeName>
            <fullName evidence="62">Virion protein 4</fullName>
        </alternativeName>
    </component>
    <component>
        <recommendedName>
            <fullName evidence="62">Capsid protein VP2</fullName>
        </recommendedName>
        <alternativeName>
            <fullName evidence="62">P1B</fullName>
        </alternativeName>
        <alternativeName>
            <fullName evidence="62">Virion protein 2</fullName>
        </alternativeName>
    </component>
    <component>
        <recommendedName>
            <fullName evidence="62">Capsid protein VP3</fullName>
        </recommendedName>
        <alternativeName>
            <fullName evidence="62">P1C</fullName>
        </alternativeName>
        <alternativeName>
            <fullName evidence="62">Virion protein 3</fullName>
        </alternativeName>
    </component>
    <component>
        <recommendedName>
            <fullName evidence="62">Capsid protein VP1</fullName>
        </recommendedName>
        <alternativeName>
            <fullName evidence="62">P1D</fullName>
        </alternativeName>
        <alternativeName>
            <fullName evidence="62">Virion protein 1</fullName>
        </alternativeName>
    </component>
    <component>
        <recommendedName>
            <fullName evidence="62">Protease 2A</fullName>
            <shortName evidence="62">P2A</shortName>
            <ecNumber evidence="62">3.4.22.29</ecNumber>
        </recommendedName>
        <alternativeName>
            <fullName evidence="62">Picornain 2A</fullName>
        </alternativeName>
        <alternativeName>
            <fullName evidence="62">Protein 2A</fullName>
        </alternativeName>
    </component>
    <component>
        <recommendedName>
            <fullName evidence="62">Protein 2B</fullName>
            <shortName evidence="62">P2B</shortName>
        </recommendedName>
    </component>
    <component>
        <recommendedName>
            <fullName evidence="62">Protein 2C</fullName>
            <shortName evidence="62">P2C</shortName>
            <ecNumber evidence="62">3.6.1.15</ecNumber>
        </recommendedName>
    </component>
    <component>
        <recommendedName>
            <fullName evidence="62">Protein 3A</fullName>
            <shortName evidence="62">P3A</shortName>
        </recommendedName>
    </component>
    <component>
        <recommendedName>
            <fullName evidence="62">Viral protein genome-linked</fullName>
            <shortName evidence="62">VPg</shortName>
        </recommendedName>
        <alternativeName>
            <fullName evidence="62">Protein 3B</fullName>
            <shortName evidence="62">P3B</shortName>
        </alternativeName>
    </component>
    <component>
        <recommendedName>
            <fullName evidence="62">Protein 3CD</fullName>
            <ecNumber evidence="62">3.4.22.28</ecNumber>
        </recommendedName>
    </component>
    <component>
        <recommendedName>
            <fullName evidence="62">Protease 3C</fullName>
            <shortName evidence="62">P3C</shortName>
        </recommendedName>
    </component>
    <component>
        <recommendedName>
            <fullName evidence="62">RNA-directed RNA polymerase</fullName>
            <shortName evidence="62">RdRp</shortName>
            <ecNumber evidence="62">2.7.7.48</ecNumber>
        </recommendedName>
        <alternativeName>
            <fullName evidence="62">3D polymerase</fullName>
            <shortName evidence="62">3Dpol</shortName>
        </alternativeName>
        <alternativeName>
            <fullName evidence="62">Protein 3D</fullName>
            <shortName evidence="62">3D</shortName>
        </alternativeName>
    </component>
</protein>
<evidence type="ECO:0000256" key="22">
    <source>
        <dbReference type="ARBA" id="ARBA00022679"/>
    </source>
</evidence>
<dbReference type="Pfam" id="PF00910">
    <property type="entry name" value="RNA_helicase"/>
    <property type="match status" value="1"/>
</dbReference>
<keyword evidence="34 62" id="KW-1193">Eukaryotic host translation shutoff by virus</keyword>
<evidence type="ECO:0000256" key="41">
    <source>
        <dbReference type="ARBA" id="ARBA00022890"/>
    </source>
</evidence>
<evidence type="ECO:0000256" key="8">
    <source>
        <dbReference type="ARBA" id="ARBA00011647"/>
    </source>
</evidence>
<dbReference type="Gene3D" id="3.30.70.270">
    <property type="match status" value="1"/>
</dbReference>
<evidence type="ECO:0000256" key="19">
    <source>
        <dbReference type="ARBA" id="ARBA00022595"/>
    </source>
</evidence>
<dbReference type="GO" id="GO:0017111">
    <property type="term" value="F:ribonucleoside triphosphate phosphatase activity"/>
    <property type="evidence" value="ECO:0007669"/>
    <property type="project" value="UniProtKB-EC"/>
</dbReference>
<keyword evidence="51 62" id="KW-1172">Pore-mediated penetration of viral genome into host cell</keyword>
<dbReference type="EC" id="3.6.1.15" evidence="62"/>
<dbReference type="InterPro" id="IPR027417">
    <property type="entry name" value="P-loop_NTPase"/>
</dbReference>
<evidence type="ECO:0000256" key="63">
    <source>
        <dbReference type="SAM" id="MobiDB-lite"/>
    </source>
</evidence>
<dbReference type="InterPro" id="IPR001676">
    <property type="entry name" value="Picornavirus_capsid"/>
</dbReference>
<evidence type="ECO:0000256" key="33">
    <source>
        <dbReference type="ARBA" id="ARBA00022807"/>
    </source>
</evidence>
<dbReference type="GO" id="GO:0003724">
    <property type="term" value="F:RNA helicase activity"/>
    <property type="evidence" value="ECO:0007669"/>
    <property type="project" value="InterPro"/>
</dbReference>
<evidence type="ECO:0000256" key="52">
    <source>
        <dbReference type="ARBA" id="ARBA00023280"/>
    </source>
</evidence>
<keyword evidence="9 62" id="KW-0813">Transport</keyword>
<sequence precursor="true">MGASVSKSSSGEHENALIAESGSSIKFTNINYYNDSCASASSVASLQQDPSKFTQPVVDALKAGEVMMKSPSAEECGYSDRVQQLVLGNTAITTQEAANVVVGYGKWPENLSSKDATAIDAPTFPDTAVNRFYTFDSVLWSAQSNGWYYRLPGSMLDFGLFGQNMQYHYLMRTGYAIHVQCNASKFHQGALLVAVIPEMQTDNPEGSVDTGILTPLDGATNLKFDESLEPEQLTIFPHQWINLRTNNTATIIMPYANSVPMDNGLIHNNCTLVILPVAGLQYSTGATVVVPITVTIAPMCSEYNGLRFAITNAHTQGLPVRNLPGSRQFLTTDIYSAPPAIPYFDPSPEIDIPGEVKNLLELAKVDTIMPFQDTNKKWRLNLEVSVQTSVGQKLTEFEVGPTTGEAWQKTLLGALLKFYTHWTGSIKLSFMFCGTAMTTGKFLICYTPPAGRAPQSRQEAMLGTNLIWDIGLQSTATLVIPWIAASHYRLNGKTNSEGRVGLYSTSGRITIFYQTNIVVPPDCPTTAKIVLLVSACDDFVMRIPLDSAYQQGPNPVGNALNKEINKVTQSLSAMSIDETGSSVHPDSAPGLNAQETGATSTTEPEQMMETRAVMNNHSQRETTLENFFSRAALVQIMTFVYGKDTAAANNDYTSWVIDLRNATYTVFRRKIEMFTYMRFDLEIIALFTVTPKNAESGYFPNLEYQVMYVPPGAQTPTSSVDKPWQTATNPSVFTRQGDPPVSFSIPFLSVANAYSMFYDGYSNFNDVGNSIYGLFPPNDMGVISVRTVNDNPPTGQEFDVKCRIYFKLKHVKAWIPRPIRQAPYKAPASSMLLSEDTLHMLRINDEGDDLVCQTAFDEGPNLYNYGPGFGGAHIGQYKVVNHHLLDPEDDPIWDSPQRDLAVILAPSHGKDVVARCKCRCGIYWCRSKRKYYPVCFDEPSFRYFDDNEYYPARFQSHVLLASGFAEPGDCGGILQCPHGVIGLVTGGDGQGTVAFADIRDLLWLEDDAMEQGVTDYVQALGNAFGTGFTQHITDKCNEIREMMMGQDSLLEKIIKAVIKIVSALVIIVRHHDDLATVAATLALVGCSGSPFSWLKQKICSLIGMNYAQRQGESWLKKFTEAVNAAKGLEWISDKLSKLLEWIKNKIIPAAKERVEFCSRLKQLPLLDQQIRSLDISPVNAEKTAQLFSNLQYYQHYCSMYAPQYAVEAKRVRDLQKILNAHMCFDSRTRMEPICVVVHGSPGSGKSLATSMLARVLVGKYDGEAYSLPPDPKHFDGYHQQDVVIMDDLGQNPDGEDMKLFCQMVSTVEFRPPMASLEDKGMLFNSRFILCSTNCQQLIPPTVSEPEAIRRRIFLDLDMCLEKAYTKDGKLDVNMAADPCENCTPTNFKRCCPLVCGKAFTLKDRATGVRMSLDAVASSLDRALRYRTGAKSKIEALFQGPPTFTDLKIDIIETPPPPAIADLLQATDSEEIRAYCAGKGWICNVEPNEIRFERNLSKAMIVFQTLTTAVCVVGAIWVVYKLFAGFQGPYNALPNVKPKVPTLRTAQVQGPSLDFALSMIKRNTLAVTTGKGEFTMLGIKDHIGVLPTHAEPGEIVLINGKEVKIRDAYSLIDKTGTNLELTVVHLDRNEKFRDILPFIPDEPRDEWKDAVLAINTTKFPMMFLPVGNVTQYGALNLSGRVTNGILMYNFPTRAGQCGGVIMTVGKVIGMHVGGNGHQGFAAALKRSYFAVPQGERYDVRPATVYGTYNPLKTPPEADPMDKIFINTPTKTKLHPSVFNEVFPGTKEPAILSRSDKRCRVDFEEALFSKYKGNIIMEMTDNMYTACDSYVSNLQTLGDMTQCITMEEALYGYKNLDALDLNTSAGFPYVTLGIKKRDILDPKTKSTEKMKQCMDKYGIELPFVTYLKDELRPKEKVEQGKTRLIEASSLNDSVAMRMCFGNLYSKFHENPGTITGSAVGCNPDTFWSKIPCMMDGELFAYDYSNFDASLSPVWFMCLKYVLRRLGFKSKQLGFIDYMCHSTHVYRGVQYRVSGGMPSGCSGTSIFNSMINNIIIRTLVLDTYKGIDLAQLKIIAYGDDVICSYPFQLDAEQLAKAGKEYGLTMTPPDKGDSFNDTNWVNVTFLKRYFRADEEYPFLVHPVMPMKEIQESIRWTREGADIKDHVRSLCYLAWHSGQEEYEEFCEKIRSVPVGRALVLPSYRQLRNQWLDGF</sequence>
<evidence type="ECO:0000256" key="10">
    <source>
        <dbReference type="ARBA" id="ARBA00022482"/>
    </source>
</evidence>
<dbReference type="Gene3D" id="1.20.960.20">
    <property type="match status" value="1"/>
</dbReference>
<dbReference type="GO" id="GO:0008270">
    <property type="term" value="F:zinc ion binding"/>
    <property type="evidence" value="ECO:0007669"/>
    <property type="project" value="UniProtKB-KW"/>
</dbReference>
<evidence type="ECO:0000256" key="55">
    <source>
        <dbReference type="ARBA" id="ARBA00023303"/>
    </source>
</evidence>
<evidence type="ECO:0000256" key="9">
    <source>
        <dbReference type="ARBA" id="ARBA00022448"/>
    </source>
</evidence>
<evidence type="ECO:0000256" key="2">
    <source>
        <dbReference type="ARBA" id="ARBA00004147"/>
    </source>
</evidence>
<comment type="subunit">
    <text evidence="6">Interacts with RNA-directed RNA polymerase.</text>
</comment>
<dbReference type="Pfam" id="PF00073">
    <property type="entry name" value="Rhv"/>
    <property type="match status" value="2"/>
</dbReference>
<comment type="subunit">
    <text evidence="8">Interacts with protein 3CD.</text>
</comment>
<comment type="function">
    <text evidence="62">Protein 2B: Plays an essential role in the virus replication cycle by acting as a viroporin. Creates a pore in the host reticulum endoplasmic and as a consequence releases Ca2+ in the cytoplasm of infected cell. In turn, high levels of cytoplasmic calcium may trigger membrane trafficking and transport of viral ER-associated proteins to viroplasms, sites of viral genome replication.</text>
</comment>
<dbReference type="GO" id="GO:0006508">
    <property type="term" value="P:proteolysis"/>
    <property type="evidence" value="ECO:0007669"/>
    <property type="project" value="UniProtKB-KW"/>
</dbReference>
<dbReference type="SUPFAM" id="SSF88633">
    <property type="entry name" value="Positive stranded ssRNA viruses"/>
    <property type="match status" value="2"/>
</dbReference>
<evidence type="ECO:0000256" key="35">
    <source>
        <dbReference type="ARBA" id="ARBA00022833"/>
    </source>
</evidence>
<keyword evidence="39 62" id="KW-1043">Host membrane</keyword>
<comment type="function">
    <text evidence="62">Protein 3A: Localizes the viral replication complex to the surface of membranous vesicles. It inhibits host cell endoplasmic reticulum-to-Golgi apparatus transport and causes the disassembly of the Golgi complex, possibly through GBF1 interaction. This would result in depletion of MHC, trail receptors and IFN receptors at the host cell surface.</text>
</comment>
<evidence type="ECO:0000256" key="4">
    <source>
        <dbReference type="ARBA" id="ARBA00004328"/>
    </source>
</evidence>
<evidence type="ECO:0000256" key="26">
    <source>
        <dbReference type="ARBA" id="ARBA00022723"/>
    </source>
</evidence>
<dbReference type="GO" id="GO:0005198">
    <property type="term" value="F:structural molecule activity"/>
    <property type="evidence" value="ECO:0007669"/>
    <property type="project" value="InterPro"/>
</dbReference>
<evidence type="ECO:0000259" key="66">
    <source>
        <dbReference type="PROSITE" id="PS51874"/>
    </source>
</evidence>
<evidence type="ECO:0000256" key="57">
    <source>
        <dbReference type="ARBA" id="ARBA00045482"/>
    </source>
</evidence>
<keyword evidence="26" id="KW-0479">Metal-binding</keyword>
<evidence type="ECO:0000256" key="20">
    <source>
        <dbReference type="ARBA" id="ARBA00022632"/>
    </source>
</evidence>
<keyword evidence="46 62" id="KW-0406">Ion transport</keyword>
<dbReference type="InterPro" id="IPR029053">
    <property type="entry name" value="Viral_coat"/>
</dbReference>
<evidence type="ECO:0000256" key="5">
    <source>
        <dbReference type="ARBA" id="ARBA00008303"/>
    </source>
</evidence>
<keyword evidence="42 62" id="KW-0693">Viral RNA replication</keyword>
<evidence type="ECO:0000256" key="45">
    <source>
        <dbReference type="ARBA" id="ARBA00023050"/>
    </source>
</evidence>
<evidence type="ECO:0000256" key="61">
    <source>
        <dbReference type="ARBA" id="ARBA00054285"/>
    </source>
</evidence>
<keyword evidence="10 62" id="KW-1113">Inhibition of host RLR pathway by virus</keyword>
<comment type="subcellular location">
    <subcellularLocation>
        <location evidence="3">Host cytoplasmic vesicle membrane</location>
        <topology evidence="3">Peripheral membrane protein</topology>
        <orientation evidence="3">Cytoplasmic side</orientation>
    </subcellularLocation>
    <subcellularLocation>
        <location evidence="2">Host nucleus</location>
    </subcellularLocation>
    <subcellularLocation>
        <location evidence="4">Virion</location>
    </subcellularLocation>
</comment>
<evidence type="ECO:0000313" key="68">
    <source>
        <dbReference type="Proteomes" id="UP000159624"/>
    </source>
</evidence>
<comment type="similarity">
    <text evidence="5 62">Belongs to the picornaviruses polyprotein family.</text>
</comment>
<dbReference type="Proteomes" id="UP000159624">
    <property type="component" value="Segment"/>
</dbReference>
<keyword evidence="12 62" id="KW-1036">Host cytoplasmic vesicle</keyword>
<evidence type="ECO:0000256" key="37">
    <source>
        <dbReference type="ARBA" id="ARBA00022842"/>
    </source>
</evidence>
<dbReference type="InterPro" id="IPR000605">
    <property type="entry name" value="Helicase_SF3_ssDNA/RNA_vir"/>
</dbReference>
<dbReference type="GO" id="GO:0005524">
    <property type="term" value="F:ATP binding"/>
    <property type="evidence" value="ECO:0007669"/>
    <property type="project" value="UniProtKB-KW"/>
</dbReference>
<comment type="function">
    <text evidence="62">Viral protein genome-linked: acts as a primer for viral RNA replication and remains covalently bound to viral genomic RNA. VPg is uridylylated prior to priming replication into VPg-pUpU. The oriI viral genomic sequence may act as a template for this. The VPg-pUpU is then used as primer on the genomic RNA poly(A) by the RNA-dependent RNA polymerase to replicate the viral genome.</text>
</comment>
<dbReference type="EC" id="3.4.22.29" evidence="62"/>
<dbReference type="InterPro" id="IPR033703">
    <property type="entry name" value="Rhv-like"/>
</dbReference>
<comment type="subunit">
    <text evidence="7">Interacts with capsid protein VP1 and capsid protein VP3 to form heterotrimeric protomers.</text>
</comment>
<dbReference type="Pfam" id="PF00947">
    <property type="entry name" value="Pico_P2A"/>
    <property type="match status" value="1"/>
</dbReference>
<reference evidence="67 68" key="1">
    <citation type="submission" date="2016-01" db="EMBL/GenBank/DDBJ databases">
        <title>Identification of a novel Enterovirus species in Macaca mulatta in China.</title>
        <authorList>
            <person name="Ao Y."/>
        </authorList>
    </citation>
    <scope>NUCLEOTIDE SEQUENCE [LARGE SCALE GENOMIC DNA]</scope>
    <source>
        <strain evidence="67">SEV-gx</strain>
    </source>
</reference>
<organism evidence="67 68">
    <name type="scientific">Enterovirus SEV-gx</name>
    <dbReference type="NCBI Taxonomy" id="1826059"/>
    <lineage>
        <taxon>Viruses</taxon>
        <taxon>Riboviria</taxon>
        <taxon>Orthornavirae</taxon>
        <taxon>Pisuviricota</taxon>
        <taxon>Pisoniviricetes</taxon>
        <taxon>Picornavirales</taxon>
        <taxon>Picornaviridae</taxon>
        <taxon>Ensavirinae</taxon>
        <taxon>Enterovirus</taxon>
        <taxon>Enterovirus lesimi</taxon>
        <taxon>Enterovirus L</taxon>
    </lineage>
</organism>
<dbReference type="GO" id="GO:0004197">
    <property type="term" value="F:cysteine-type endopeptidase activity"/>
    <property type="evidence" value="ECO:0007669"/>
    <property type="project" value="UniProtKB-EC"/>
</dbReference>
<dbReference type="SUPFAM" id="SSF56672">
    <property type="entry name" value="DNA/RNA polymerases"/>
    <property type="match status" value="1"/>
</dbReference>
<dbReference type="Pfam" id="PF08727">
    <property type="entry name" value="P3A"/>
    <property type="match status" value="1"/>
</dbReference>
<keyword evidence="45 62" id="KW-1072">Activation of host autophagy by virus</keyword>
<evidence type="ECO:0000256" key="1">
    <source>
        <dbReference type="ARBA" id="ARBA00001946"/>
    </source>
</evidence>
<keyword evidence="54 62" id="KW-1160">Virus entry into host cell</keyword>
<feature type="domain" description="RdRp catalytic" evidence="64">
    <location>
        <begin position="1974"/>
        <end position="2090"/>
    </location>
</feature>
<keyword evidence="40 62" id="KW-0694">RNA-binding</keyword>
<comment type="function">
    <text evidence="61">Acts as a primer for viral RNA replication and remains covalently bound to viral genomic RNA. VPg is uridylylated prior to priming replication into VPg-pUpU. The oriI viral genomic sequence may act as a template for this. The VPg-pUpU is then used as primer on the genomic RNA poly(A) by the RNA-dependent RNA polymerase to replicate the viral genome. During genome replication, the VPg-RNA linkage is removed by the host TDP2, thereby accelerating replication. During the late stage of the replication cycle, host TDP2 is excluded from sites of viral RNA synthesis and encapsidation, allowing for the generation of progeny virions.</text>
</comment>
<evidence type="ECO:0000256" key="62">
    <source>
        <dbReference type="RuleBase" id="RU364118"/>
    </source>
</evidence>
<dbReference type="InterPro" id="IPR043128">
    <property type="entry name" value="Rev_trsase/Diguanyl_cyclase"/>
</dbReference>
<evidence type="ECO:0000256" key="58">
    <source>
        <dbReference type="ARBA" id="ARBA00046425"/>
    </source>
</evidence>
<comment type="function">
    <text evidence="62">Protein 3AB: Localizes the viral replication complex to the surface of membranous vesicles. Together with protein 3CD binds the Cis-Active RNA Element (CRE) which is involved in RNA synthesis initiation. Acts as a cofactor to stimulate the activity of 3D polymerase, maybe through a nucleid acid chaperone activity.</text>
</comment>
<comment type="function">
    <text evidence="62">Protein 3CD: Involved in the viral replication complex and viral polypeptide maturation. It exhibits protease activity with a specificity and catalytic efficiency that is different from protease 3C. Protein 3CD lacks polymerase activity. Protein 3CD binds to the 5'UTR of the viral genome.</text>
</comment>
<evidence type="ECO:0000256" key="30">
    <source>
        <dbReference type="ARBA" id="ARBA00022801"/>
    </source>
</evidence>
<evidence type="ECO:0000256" key="31">
    <source>
        <dbReference type="ARBA" id="ARBA00022804"/>
    </source>
</evidence>
<keyword evidence="38 62" id="KW-0946">Virion</keyword>
<dbReference type="InterPro" id="IPR000199">
    <property type="entry name" value="Peptidase_C3A/C3B_picornavir"/>
</dbReference>
<evidence type="ECO:0000256" key="47">
    <source>
        <dbReference type="ARBA" id="ARBA00023136"/>
    </source>
</evidence>
<feature type="compositionally biased region" description="Polar residues" evidence="63">
    <location>
        <begin position="593"/>
        <end position="604"/>
    </location>
</feature>
<evidence type="ECO:0000256" key="18">
    <source>
        <dbReference type="ARBA" id="ARBA00022581"/>
    </source>
</evidence>
<dbReference type="SMR" id="A0A145Y3F3"/>
<keyword evidence="68" id="KW-1185">Reference proteome</keyword>
<evidence type="ECO:0000256" key="60">
    <source>
        <dbReference type="ARBA" id="ARBA00047631"/>
    </source>
</evidence>
<dbReference type="InterPro" id="IPR043502">
    <property type="entry name" value="DNA/RNA_pol_sf"/>
</dbReference>
<comment type="cofactor">
    <cofactor evidence="1">
        <name>Mg(2+)</name>
        <dbReference type="ChEBI" id="CHEBI:18420"/>
    </cofactor>
</comment>
<dbReference type="FunFam" id="4.10.880.10:FF:000002">
    <property type="entry name" value="Genome polyprotein"/>
    <property type="match status" value="1"/>
</dbReference>
<dbReference type="InterPro" id="IPR059138">
    <property type="entry name" value="Pico_VP1"/>
</dbReference>
<keyword evidence="13 62" id="KW-0191">Covalent protein-RNA linkage</keyword>
<evidence type="ECO:0000256" key="39">
    <source>
        <dbReference type="ARBA" id="ARBA00022870"/>
    </source>
</evidence>
<dbReference type="Pfam" id="PF00548">
    <property type="entry name" value="Peptidase_C3"/>
    <property type="match status" value="1"/>
</dbReference>
<dbReference type="Gene3D" id="6.10.20.20">
    <property type="entry name" value="Poliovirus 3A protein-like"/>
    <property type="match status" value="1"/>
</dbReference>
<keyword evidence="37" id="KW-0460">Magnesium</keyword>
<comment type="subunit">
    <text evidence="58">Homodimer. Interacts with host GBF1. Interacts (via GOLD domain) with host ACBD3 (via GOLD domain); this interaction allows the formation of a viral protein 3A/ACBD3 heterotetramer with a 2:2 stoichiometry, which will stimulate the recruitment of host PI4KB in order to synthesize PI4P at the viral RNA replication sites.</text>
</comment>
<dbReference type="GO" id="GO:0039522">
    <property type="term" value="P:symbiont-mediated suppression of host mRNA export from nucleus"/>
    <property type="evidence" value="ECO:0007669"/>
    <property type="project" value="UniProtKB-KW"/>
</dbReference>
<keyword evidence="53 62" id="KW-0449">Lipoprotein</keyword>
<keyword evidence="20 62" id="KW-1090">Inhibition of host innate immune response by virus</keyword>
<keyword evidence="14" id="KW-0597">Phosphoprotein</keyword>
<evidence type="ECO:0000256" key="17">
    <source>
        <dbReference type="ARBA" id="ARBA00022562"/>
    </source>
</evidence>
<evidence type="ECO:0000256" key="16">
    <source>
        <dbReference type="ARBA" id="ARBA00022561"/>
    </source>
</evidence>
<dbReference type="GO" id="GO:0044694">
    <property type="term" value="P:symbiont genome entry into host cell via pore formation in plasma membrane"/>
    <property type="evidence" value="ECO:0007669"/>
    <property type="project" value="UniProtKB-KW"/>
</dbReference>
<dbReference type="InterPro" id="IPR009003">
    <property type="entry name" value="Peptidase_S1_PA"/>
</dbReference>
<comment type="function">
    <text evidence="62">Protease 3C: Major viral protease that mediates proteolytic processing of the polyprotein. Cleaves host EIF5B, contributing to host translation shutoff. Cleaves also host PABPC1, contributing to host translation shutoff.</text>
</comment>
<dbReference type="Gene3D" id="4.10.880.10">
    <property type="entry name" value="Poliovirus 3D polymerase Domain 1 (Nucleotidyltransferase)"/>
    <property type="match status" value="1"/>
</dbReference>
<evidence type="ECO:0000256" key="6">
    <source>
        <dbReference type="ARBA" id="ARBA00011124"/>
    </source>
</evidence>
<dbReference type="FunFam" id="2.40.10.10:FF:000020">
    <property type="entry name" value="Genome polyprotein"/>
    <property type="match status" value="1"/>
</dbReference>
<evidence type="ECO:0000256" key="59">
    <source>
        <dbReference type="ARBA" id="ARBA00046779"/>
    </source>
</evidence>
<dbReference type="CDD" id="cd00205">
    <property type="entry name" value="rhv_like"/>
    <property type="match status" value="3"/>
</dbReference>
<dbReference type="GO" id="GO:0039520">
    <property type="term" value="P:symbiont-mediated activation of host autophagy"/>
    <property type="evidence" value="ECO:0007669"/>
    <property type="project" value="UniProtKB-KW"/>
</dbReference>
<evidence type="ECO:0000256" key="34">
    <source>
        <dbReference type="ARBA" id="ARBA00022809"/>
    </source>
</evidence>
<dbReference type="InterPro" id="IPR003138">
    <property type="entry name" value="Pico_P1A"/>
</dbReference>
<dbReference type="Pfam" id="PF02226">
    <property type="entry name" value="Pico_P1A"/>
    <property type="match status" value="1"/>
</dbReference>
<evidence type="ECO:0000256" key="14">
    <source>
        <dbReference type="ARBA" id="ARBA00022553"/>
    </source>
</evidence>
<dbReference type="InterPro" id="IPR014759">
    <property type="entry name" value="Helicase_SF3_ssRNA_vir"/>
</dbReference>
<dbReference type="GO" id="GO:0052170">
    <property type="term" value="P:symbiont-mediated suppression of host innate immune response"/>
    <property type="evidence" value="ECO:0007669"/>
    <property type="project" value="UniProtKB-KW"/>
</dbReference>
<keyword evidence="41 62" id="KW-1164">Virus endocytosis by host</keyword>
<comment type="function">
    <text evidence="62">Capsid protein VP3: Forms an icosahedral capsid of pseudo T=3 symmetry with capsid proteins VP2 and VP3. The capsid is 300 Angstroms in diameter, composed of 60 copies of each capsid protein and enclosing the viral positive strand RNA genome.</text>
</comment>
<accession>A0A145Y3F3</accession>
<dbReference type="GO" id="GO:0019062">
    <property type="term" value="P:virion attachment to host cell"/>
    <property type="evidence" value="ECO:0007669"/>
    <property type="project" value="UniProtKB-KW"/>
</dbReference>
<dbReference type="GO" id="GO:0044162">
    <property type="term" value="C:host cell cytoplasmic vesicle membrane"/>
    <property type="evidence" value="ECO:0007669"/>
    <property type="project" value="UniProtKB-SubCell"/>
</dbReference>
<dbReference type="PROSITE" id="PS51874">
    <property type="entry name" value="PCV_3C_PRO"/>
    <property type="match status" value="1"/>
</dbReference>
<dbReference type="Gene3D" id="2.40.10.10">
    <property type="entry name" value="Trypsin-like serine proteases"/>
    <property type="match status" value="3"/>
</dbReference>
<keyword evidence="33" id="KW-0788">Thiol protease</keyword>
<dbReference type="Pfam" id="PF22663">
    <property type="entry name" value="Rhv_5"/>
    <property type="match status" value="1"/>
</dbReference>
<evidence type="ECO:0000256" key="53">
    <source>
        <dbReference type="ARBA" id="ARBA00023288"/>
    </source>
</evidence>
<evidence type="ECO:0000256" key="7">
    <source>
        <dbReference type="ARBA" id="ARBA00011474"/>
    </source>
</evidence>
<keyword evidence="21 62" id="KW-0645">Protease</keyword>
<evidence type="ECO:0000256" key="32">
    <source>
        <dbReference type="ARBA" id="ARBA00022806"/>
    </source>
</evidence>
<dbReference type="EC" id="3.4.22.28" evidence="62"/>
<dbReference type="GO" id="GO:0003723">
    <property type="term" value="F:RNA binding"/>
    <property type="evidence" value="ECO:0007669"/>
    <property type="project" value="UniProtKB-KW"/>
</dbReference>
<dbReference type="EMBL" id="KU587555">
    <property type="protein sequence ID" value="AMW87255.1"/>
    <property type="molecule type" value="Genomic_RNA"/>
</dbReference>
<dbReference type="GO" id="GO:0034220">
    <property type="term" value="P:monoatomic ion transmembrane transport"/>
    <property type="evidence" value="ECO:0007669"/>
    <property type="project" value="UniProtKB-KW"/>
</dbReference>
<evidence type="ECO:0000256" key="43">
    <source>
        <dbReference type="ARBA" id="ARBA00022995"/>
    </source>
</evidence>
<comment type="function">
    <text evidence="62">Capsid protein VP0: Component of immature procapsids, which is cleaved into capsid proteins VP4 and VP2 after maturation. Allows the capsid to remain inactive before the maturation step.</text>
</comment>
<dbReference type="GO" id="GO:0075509">
    <property type="term" value="P:endocytosis involved in viral entry into host cell"/>
    <property type="evidence" value="ECO:0007669"/>
    <property type="project" value="UniProtKB-KW"/>
</dbReference>
<name>A0A145Y3F3_9ENTO</name>
<comment type="function">
    <text evidence="62">RNA-directed RNA polymerase: Replicates the viral genomic RNA on the surface of intracellular membranes. May form linear arrays of subunits that propagate along a strong head-to-tail interaction called interface-I. Covalently attaches UMP to a tyrosine of VPg, which is used to prime RNA synthesis. The positive stranded RNA genome is first replicated at virus induced membranous vesicles, creating a dsRNA genomic replication form. This dsRNA is then used as template to synthesize positive stranded RNA genomes. ss(+)RNA genomes are either translated, replicated or encapsidated.</text>
</comment>
<keyword evidence="31 62" id="KW-1161">Viral attachment to host cell</keyword>
<keyword evidence="32 62" id="KW-0347">Helicase</keyword>
<keyword evidence="43 62" id="KW-1190">Host gene expression shutoff by virus</keyword>
<evidence type="ECO:0000256" key="25">
    <source>
        <dbReference type="ARBA" id="ARBA00022707"/>
    </source>
</evidence>
<evidence type="ECO:0000256" key="12">
    <source>
        <dbReference type="ARBA" id="ARBA00022488"/>
    </source>
</evidence>
<evidence type="ECO:0000256" key="42">
    <source>
        <dbReference type="ARBA" id="ARBA00022953"/>
    </source>
</evidence>
<keyword evidence="47 62" id="KW-0472">Membrane</keyword>
<dbReference type="GO" id="GO:0006351">
    <property type="term" value="P:DNA-templated transcription"/>
    <property type="evidence" value="ECO:0007669"/>
    <property type="project" value="InterPro"/>
</dbReference>
<comment type="function">
    <text evidence="57">Localizes the viral replication complex to the surface of membranous vesicles. It inhibits host cell endoplasmic reticulum-to-Golgi apparatus transport and causes the disassembly of the Golgi complex, possibly through GBF1 interaction. This would result in depletion of MHC, trail receptors and IFN receptors at the host cell surface. Plays an essential role in viral RNA replication by recruiting ACBD3 and PI4KB at the viral replication sites, thereby allowing the formation of the rearranged membranous structures where viral replication takes place.</text>
</comment>
<comment type="function">
    <text evidence="62">Protein 2C: Induces and associates with structural rearrangements of intracellular membranes. Displays RNA-binding, nucleotide binding and NTPase activities. May play a role in virion morphogenesis and viral RNA encapsidation by interacting with the capsid protein VP3.</text>
</comment>
<evidence type="ECO:0000256" key="56">
    <source>
        <dbReference type="ARBA" id="ARBA00024513"/>
    </source>
</evidence>
<feature type="domain" description="Peptidase C3" evidence="66">
    <location>
        <begin position="1549"/>
        <end position="1728"/>
    </location>
</feature>
<dbReference type="PROSITE" id="PS51218">
    <property type="entry name" value="SF3_HELICASE_2"/>
    <property type="match status" value="1"/>
</dbReference>
<keyword evidence="52 62" id="KW-0899">Viral immunoevasion</keyword>
<feature type="domain" description="SF3 helicase" evidence="65">
    <location>
        <begin position="1214"/>
        <end position="1371"/>
    </location>
</feature>
<evidence type="ECO:0000259" key="65">
    <source>
        <dbReference type="PROSITE" id="PS51218"/>
    </source>
</evidence>
<evidence type="ECO:0000256" key="11">
    <source>
        <dbReference type="ARBA" id="ARBA00022484"/>
    </source>
</evidence>
<dbReference type="GO" id="GO:0039694">
    <property type="term" value="P:viral RNA genome replication"/>
    <property type="evidence" value="ECO:0007669"/>
    <property type="project" value="InterPro"/>
</dbReference>
<comment type="function">
    <text evidence="62">Capsid protein VP4: Lies on the inner surface of the capsid shell. After binding to the host receptor, the capsid undergoes conformational changes. Capsid protein VP4 is released, Capsid protein VP1 N-terminus is externalized, and together, they shape a pore in the host membrane through which the viral genome is translocated into the host cell cytoplasm.</text>
</comment>
<comment type="function">
    <text evidence="62">Capsid protein VP1: Forms an icosahedral capsid of pseudo T=3 symmetry with capsid proteins VP2 and VP3. The capsid is 300 Angstroms in diameter, composed of 60 copies of each capsid protein and enclosing the viral positive strand RNA genome. Capsid protein VP1 mainly forms the vertices of the capsid. Capsid protein VP1 interacts with host cell receptor to provide virion attachment to target host cells. This attachment induces virion internalization. Tyrosine kinases are probably involved in the entry process. After binding to its receptor, the capsid undergoes conformational changes. Capsid protein VP1 N-terminus (that contains an amphipathic alpha-helix) and capsid protein VP4 are externalized. Together, they shape a pore in the host membrane through which viral genome is translocated to host cell cytoplasm. After genome has been released, the channel shrinks.</text>
</comment>
<dbReference type="InterPro" id="IPR002527">
    <property type="entry name" value="Pico_P2B"/>
</dbReference>
<evidence type="ECO:0000256" key="27">
    <source>
        <dbReference type="ARBA" id="ARBA00022737"/>
    </source>
</evidence>
<evidence type="ECO:0000256" key="50">
    <source>
        <dbReference type="ARBA" id="ARBA00023247"/>
    </source>
</evidence>
<keyword evidence="18 62" id="KW-0945">Host-virus interaction</keyword>
<dbReference type="FunFam" id="1.20.960.20:FF:000001">
    <property type="entry name" value="Genome polyprotein"/>
    <property type="match status" value="1"/>
</dbReference>
<keyword evidence="29" id="KW-0863">Zinc-finger</keyword>
<dbReference type="InterPro" id="IPR036203">
    <property type="entry name" value="P3A_soluble_dom"/>
</dbReference>
<evidence type="ECO:0000259" key="64">
    <source>
        <dbReference type="PROSITE" id="PS50507"/>
    </source>
</evidence>
<keyword evidence="24 62" id="KW-1143">T=pseudo3 icosahedral capsid protein</keyword>
<evidence type="ECO:0000256" key="3">
    <source>
        <dbReference type="ARBA" id="ARBA00004295"/>
    </source>
</evidence>
<evidence type="ECO:0000256" key="29">
    <source>
        <dbReference type="ARBA" id="ARBA00022771"/>
    </source>
</evidence>
<dbReference type="GO" id="GO:0015267">
    <property type="term" value="F:channel activity"/>
    <property type="evidence" value="ECO:0007669"/>
    <property type="project" value="UniProtKB-KW"/>
</dbReference>
<evidence type="ECO:0000256" key="44">
    <source>
        <dbReference type="ARBA" id="ARBA00023039"/>
    </source>
</evidence>
<keyword evidence="36 62" id="KW-0067">ATP-binding</keyword>
<dbReference type="RefSeq" id="YP_009246449.1">
    <property type="nucleotide sequence ID" value="NC_029905.1"/>
</dbReference>
<keyword evidence="30 62" id="KW-0378">Hydrolase</keyword>
<dbReference type="Pfam" id="PF01552">
    <property type="entry name" value="Pico_P2B"/>
    <property type="match status" value="1"/>
</dbReference>
<keyword evidence="15 62" id="KW-1192">Host mRNA suppression by virus</keyword>
<keyword evidence="49 62" id="KW-1035">Host cytoplasm</keyword>
<keyword evidence="16 62" id="KW-0167">Capsid protein</keyword>
<evidence type="ECO:0000256" key="15">
    <source>
        <dbReference type="ARBA" id="ARBA00022557"/>
    </source>
</evidence>
<keyword evidence="17" id="KW-1048">Host nucleus</keyword>
<dbReference type="SUPFAM" id="SSF89043">
    <property type="entry name" value="Soluble domain of poliovirus core protein 3a"/>
    <property type="match status" value="1"/>
</dbReference>
<dbReference type="EC" id="2.7.7.48" evidence="62"/>
<keyword evidence="35" id="KW-0862">Zinc</keyword>
<keyword evidence="22 62" id="KW-0808">Transferase</keyword>
<evidence type="ECO:0000256" key="21">
    <source>
        <dbReference type="ARBA" id="ARBA00022670"/>
    </source>
</evidence>
<dbReference type="Gene3D" id="2.60.120.20">
    <property type="match status" value="3"/>
</dbReference>
<evidence type="ECO:0000256" key="36">
    <source>
        <dbReference type="ARBA" id="ARBA00022840"/>
    </source>
</evidence>
<dbReference type="SUPFAM" id="SSF52540">
    <property type="entry name" value="P-loop containing nucleoside triphosphate hydrolases"/>
    <property type="match status" value="1"/>
</dbReference>
<keyword evidence="48 62" id="KW-1099">Inhibition of host mRNA nuclear export by virus</keyword>
<evidence type="ECO:0000256" key="24">
    <source>
        <dbReference type="ARBA" id="ARBA00022706"/>
    </source>
</evidence>
<feature type="region of interest" description="Disordered" evidence="63">
    <location>
        <begin position="578"/>
        <end position="605"/>
    </location>
</feature>
<proteinExistence type="inferred from homology"/>
<keyword evidence="23 62" id="KW-0548">Nucleotidyltransferase</keyword>
<dbReference type="SUPFAM" id="SSF50494">
    <property type="entry name" value="Trypsin-like serine proteases"/>
    <property type="match status" value="2"/>
</dbReference>
<evidence type="ECO:0000313" key="67">
    <source>
        <dbReference type="EMBL" id="AMW87255.1"/>
    </source>
</evidence>
<keyword evidence="50 62" id="KW-1262">Eukaryotic host gene expression shutoff by virus</keyword>